<dbReference type="Pfam" id="PF18120">
    <property type="entry name" value="DUF5597"/>
    <property type="match status" value="1"/>
</dbReference>
<dbReference type="Gene3D" id="2.60.220.20">
    <property type="entry name" value="putative beta-Galactosidase from caulobacter crescentus"/>
    <property type="match status" value="1"/>
</dbReference>
<name>A0A7W7ZEJ0_9BACT</name>
<evidence type="ECO:0000256" key="2">
    <source>
        <dbReference type="SAM" id="SignalP"/>
    </source>
</evidence>
<dbReference type="SUPFAM" id="SSF51445">
    <property type="entry name" value="(Trans)glycosidases"/>
    <property type="match status" value="1"/>
</dbReference>
<dbReference type="Pfam" id="PF01301">
    <property type="entry name" value="Glyco_hydro_35"/>
    <property type="match status" value="1"/>
</dbReference>
<reference evidence="5 6" key="1">
    <citation type="submission" date="2020-08" db="EMBL/GenBank/DDBJ databases">
        <title>Genomic Encyclopedia of Type Strains, Phase IV (KMG-V): Genome sequencing to study the core and pangenomes of soil and plant-associated prokaryotes.</title>
        <authorList>
            <person name="Whitman W."/>
        </authorList>
    </citation>
    <scope>NUCLEOTIDE SEQUENCE [LARGE SCALE GENOMIC DNA]</scope>
    <source>
        <strain evidence="5 6">M8UP14</strain>
    </source>
</reference>
<proteinExistence type="inferred from homology"/>
<evidence type="ECO:0000256" key="1">
    <source>
        <dbReference type="ARBA" id="ARBA00009809"/>
    </source>
</evidence>
<feature type="domain" description="Glycoside hydrolase 35 catalytic" evidence="3">
    <location>
        <begin position="34"/>
        <end position="235"/>
    </location>
</feature>
<keyword evidence="2" id="KW-0732">Signal</keyword>
<sequence length="548" mass="60318">MNLCRIFLAATLALPLTLNAQMPHVEKRGDNFAMTVDGKPFLVLGAQINNSSSWASTLPGVWPALADLHVNTVEAPVYWELMEPTPGKFDFANVDLLVKGAREHNLHLVLLWFGTWKNGQNHYVPEWVKTDPIKYPREQTAYGKLLDVMSPHSTNNLEADKHAFAALMRHVKEIDGSKHTVIMIQVENESGSVGSVRDYSPAAQKLFEGAVPEALTSTLHTAKTGTWSQTFGADADESFAAYATSSYINEVAKAGKAEYPLPMYCNVWVTYPVHALENRDKASAGQEYPSGGAQQQSIAIWKAAAPNIDVLAPDFYSDDVPFYHSVVAAYHRSDNAFFVPETGIAKNFGRYFFYALGHGAIGFSPFGIDYTDWTLKKHEMPDFLSADYALIGPMQSEIAQFNLEGELQTAVEDPGMAREQLHFGDVVATTSFGFPQKDGEVPPGTSDSHGRALVAQIDGKSGEYEFLATGFDASVSFTFSPEYAKAHNAQLEILRAEEGNYENGVWKMTRIWNGDQTDRGLQFHAGAPGQVVRIRLHSLPLTGELAAR</sequence>
<accession>A0A7W7ZEJ0</accession>
<protein>
    <recommendedName>
        <fullName evidence="7">Beta-galactosidase GanA</fullName>
    </recommendedName>
</protein>
<feature type="domain" description="DUF5597" evidence="4">
    <location>
        <begin position="384"/>
        <end position="523"/>
    </location>
</feature>
<organism evidence="5 6">
    <name type="scientific">Granulicella aggregans</name>
    <dbReference type="NCBI Taxonomy" id="474949"/>
    <lineage>
        <taxon>Bacteria</taxon>
        <taxon>Pseudomonadati</taxon>
        <taxon>Acidobacteriota</taxon>
        <taxon>Terriglobia</taxon>
        <taxon>Terriglobales</taxon>
        <taxon>Acidobacteriaceae</taxon>
        <taxon>Granulicella</taxon>
    </lineage>
</organism>
<evidence type="ECO:0000259" key="4">
    <source>
        <dbReference type="Pfam" id="PF18120"/>
    </source>
</evidence>
<gene>
    <name evidence="5" type="ORF">HDF16_003132</name>
</gene>
<dbReference type="InterPro" id="IPR040719">
    <property type="entry name" value="DUF5597"/>
</dbReference>
<dbReference type="InterPro" id="IPR017853">
    <property type="entry name" value="GH"/>
</dbReference>
<dbReference type="FunFam" id="3.20.20.80:FF:000135">
    <property type="entry name" value="Beta-galactosidase, putative, bgl35A"/>
    <property type="match status" value="1"/>
</dbReference>
<evidence type="ECO:0008006" key="7">
    <source>
        <dbReference type="Google" id="ProtNLM"/>
    </source>
</evidence>
<evidence type="ECO:0000259" key="3">
    <source>
        <dbReference type="Pfam" id="PF01301"/>
    </source>
</evidence>
<dbReference type="InterPro" id="IPR031330">
    <property type="entry name" value="Gly_Hdrlase_35_cat"/>
</dbReference>
<dbReference type="AlphaFoldDB" id="A0A7W7ZEJ0"/>
<comment type="similarity">
    <text evidence="1">Belongs to the glycosyl hydrolase 35 family.</text>
</comment>
<dbReference type="Proteomes" id="UP000540989">
    <property type="component" value="Unassembled WGS sequence"/>
</dbReference>
<evidence type="ECO:0000313" key="5">
    <source>
        <dbReference type="EMBL" id="MBB5058418.1"/>
    </source>
</evidence>
<evidence type="ECO:0000313" key="6">
    <source>
        <dbReference type="Proteomes" id="UP000540989"/>
    </source>
</evidence>
<dbReference type="GO" id="GO:0004553">
    <property type="term" value="F:hydrolase activity, hydrolyzing O-glycosyl compounds"/>
    <property type="evidence" value="ECO:0007669"/>
    <property type="project" value="InterPro"/>
</dbReference>
<dbReference type="RefSeq" id="WP_246409137.1">
    <property type="nucleotide sequence ID" value="NZ_JACHIP010000004.1"/>
</dbReference>
<dbReference type="EMBL" id="JACHIP010000004">
    <property type="protein sequence ID" value="MBB5058418.1"/>
    <property type="molecule type" value="Genomic_DNA"/>
</dbReference>
<keyword evidence="6" id="KW-1185">Reference proteome</keyword>
<feature type="chain" id="PRO_5030692079" description="Beta-galactosidase GanA" evidence="2">
    <location>
        <begin position="21"/>
        <end position="548"/>
    </location>
</feature>
<dbReference type="PANTHER" id="PTHR23421">
    <property type="entry name" value="BETA-GALACTOSIDASE RELATED"/>
    <property type="match status" value="1"/>
</dbReference>
<dbReference type="InterPro" id="IPR001944">
    <property type="entry name" value="Glycoside_Hdrlase_35"/>
</dbReference>
<dbReference type="Gene3D" id="3.20.20.80">
    <property type="entry name" value="Glycosidases"/>
    <property type="match status" value="1"/>
</dbReference>
<feature type="signal peptide" evidence="2">
    <location>
        <begin position="1"/>
        <end position="20"/>
    </location>
</feature>
<comment type="caution">
    <text evidence="5">The sequence shown here is derived from an EMBL/GenBank/DDBJ whole genome shotgun (WGS) entry which is preliminary data.</text>
</comment>
<dbReference type="GO" id="GO:0005975">
    <property type="term" value="P:carbohydrate metabolic process"/>
    <property type="evidence" value="ECO:0007669"/>
    <property type="project" value="InterPro"/>
</dbReference>